<evidence type="ECO:0000256" key="2">
    <source>
        <dbReference type="ARBA" id="ARBA00002315"/>
    </source>
</evidence>
<dbReference type="InterPro" id="IPR004456">
    <property type="entry name" value="Pglycerate_mutase_ApgM"/>
</dbReference>
<comment type="caution">
    <text evidence="8">The sequence shown here is derived from an EMBL/GenBank/DDBJ whole genome shotgun (WGS) entry which is preliminary data.</text>
</comment>
<dbReference type="EC" id="5.4.2.12" evidence="8"/>
<dbReference type="InterPro" id="IPR017850">
    <property type="entry name" value="Alkaline_phosphatase_core_sf"/>
</dbReference>
<dbReference type="Pfam" id="PF01676">
    <property type="entry name" value="Metalloenzyme"/>
    <property type="match status" value="1"/>
</dbReference>
<comment type="similarity">
    <text evidence="4">Belongs to the BPG-independent phosphoglycerate mutase family. A-PGAM subfamily.</text>
</comment>
<dbReference type="Gene3D" id="3.30.70.2130">
    <property type="entry name" value="Metalloenzyme domain"/>
    <property type="match status" value="1"/>
</dbReference>
<comment type="catalytic activity">
    <reaction evidence="1">
        <text>(2R)-2-phosphoglycerate = (2R)-3-phosphoglycerate</text>
        <dbReference type="Rhea" id="RHEA:15901"/>
        <dbReference type="ChEBI" id="CHEBI:58272"/>
        <dbReference type="ChEBI" id="CHEBI:58289"/>
        <dbReference type="EC" id="5.4.2.12"/>
    </reaction>
</comment>
<feature type="domain" description="Metalloenzyme" evidence="7">
    <location>
        <begin position="1"/>
        <end position="371"/>
    </location>
</feature>
<dbReference type="InterPro" id="IPR023665">
    <property type="entry name" value="ApgAM_prokaryotes"/>
</dbReference>
<dbReference type="PANTHER" id="PTHR31209:SF4">
    <property type="entry name" value="2,3-BISPHOSPHOGLYCERATE-INDEPENDENT PHOSPHOGLYCERATE MUTASE"/>
    <property type="match status" value="1"/>
</dbReference>
<dbReference type="GO" id="GO:0004619">
    <property type="term" value="F:phosphoglycerate mutase activity"/>
    <property type="evidence" value="ECO:0007669"/>
    <property type="project" value="UniProtKB-EC"/>
</dbReference>
<dbReference type="RefSeq" id="WP_255027631.1">
    <property type="nucleotide sequence ID" value="NZ_JANDHW010000008.1"/>
</dbReference>
<evidence type="ECO:0000256" key="4">
    <source>
        <dbReference type="ARBA" id="ARBA00005524"/>
    </source>
</evidence>
<evidence type="ECO:0000313" key="9">
    <source>
        <dbReference type="Proteomes" id="UP001205603"/>
    </source>
</evidence>
<dbReference type="PIRSF" id="PIRSF006392">
    <property type="entry name" value="IPGAM_arch"/>
    <property type="match status" value="1"/>
</dbReference>
<keyword evidence="5" id="KW-0324">Glycolysis</keyword>
<organism evidence="8 9">
    <name type="scientific">Coprobacter tertius</name>
    <dbReference type="NCBI Taxonomy" id="2944915"/>
    <lineage>
        <taxon>Bacteria</taxon>
        <taxon>Pseudomonadati</taxon>
        <taxon>Bacteroidota</taxon>
        <taxon>Bacteroidia</taxon>
        <taxon>Bacteroidales</taxon>
        <taxon>Barnesiellaceae</taxon>
        <taxon>Coprobacter</taxon>
    </lineage>
</organism>
<gene>
    <name evidence="8" type="ORF">NMU02_09570</name>
</gene>
<dbReference type="NCBIfam" id="NF003242">
    <property type="entry name" value="PRK04200.1"/>
    <property type="match status" value="1"/>
</dbReference>
<evidence type="ECO:0000256" key="6">
    <source>
        <dbReference type="ARBA" id="ARBA00023235"/>
    </source>
</evidence>
<evidence type="ECO:0000256" key="5">
    <source>
        <dbReference type="ARBA" id="ARBA00023152"/>
    </source>
</evidence>
<name>A0ABT1MI86_9BACT</name>
<dbReference type="NCBIfam" id="TIGR02535">
    <property type="entry name" value="hyp_Hser_kinase"/>
    <property type="match status" value="1"/>
</dbReference>
<comment type="function">
    <text evidence="2">Catalyzes the interconversion of 2-phosphoglycerate and 3-phosphoglycerate.</text>
</comment>
<evidence type="ECO:0000313" key="8">
    <source>
        <dbReference type="EMBL" id="MCP9612340.1"/>
    </source>
</evidence>
<keyword evidence="9" id="KW-1185">Reference proteome</keyword>
<dbReference type="Proteomes" id="UP001205603">
    <property type="component" value="Unassembled WGS sequence"/>
</dbReference>
<dbReference type="Gene3D" id="3.40.720.10">
    <property type="entry name" value="Alkaline Phosphatase, subunit A"/>
    <property type="match status" value="1"/>
</dbReference>
<dbReference type="InterPro" id="IPR042253">
    <property type="entry name" value="Pglycerate_mutase_ApgM_sf"/>
</dbReference>
<dbReference type="EMBL" id="JANDHW010000008">
    <property type="protein sequence ID" value="MCP9612340.1"/>
    <property type="molecule type" value="Genomic_DNA"/>
</dbReference>
<keyword evidence="6 8" id="KW-0413">Isomerase</keyword>
<evidence type="ECO:0000256" key="3">
    <source>
        <dbReference type="ARBA" id="ARBA00004921"/>
    </source>
</evidence>
<dbReference type="NCBIfam" id="TIGR00306">
    <property type="entry name" value="apgM"/>
    <property type="match status" value="1"/>
</dbReference>
<accession>A0ABT1MI86</accession>
<dbReference type="PANTHER" id="PTHR31209">
    <property type="entry name" value="COFACTOR-INDEPENDENT PHOSPHOGLYCERATE MUTASE"/>
    <property type="match status" value="1"/>
</dbReference>
<sequence>MKYIIVLGDGMADEPIASLGNKTLLQAVDTPYMDMLAQKGRNGLLETVPSGYHPGSEIANLSVLGYDLDEVFEGRGSLEAASMGIDIEENEIAMRCNLVCIENNLLKNHSAGHISNEESWELIRYLQKNLGGDDVNFFPGVSYRHLLKMKEGSKFIKCIPPHDVPGTPFRDILIKAEKPEGLRTADRLNNLIFKSQEILQNHPVNQKRIAEGKDPANSIWPWSPGNKPRMKSLSELYGIKNGVVISAVDLIRGIGIYAGLKPINVEGATGLYTTNYEGKADTALEALKTNDFVFLHVEASDEAGHEGDIELKMKTIEYLDRRLLKRIIEGAPSLGEPLTIGLLPDHPTPCRLRTHTAMPVPFVIYKPGTTGDEVKNFDEISANKGIYGTLSKDMFIKEFFKQL</sequence>
<comment type="pathway">
    <text evidence="3">Carbohydrate degradation.</text>
</comment>
<evidence type="ECO:0000256" key="1">
    <source>
        <dbReference type="ARBA" id="ARBA00000370"/>
    </source>
</evidence>
<proteinExistence type="inferred from homology"/>
<reference evidence="8 9" key="1">
    <citation type="submission" date="2022-07" db="EMBL/GenBank/DDBJ databases">
        <title>Fecal culturing of patients with breast cancer.</title>
        <authorList>
            <person name="Teng N.M.Y."/>
            <person name="Kiu R."/>
            <person name="Evans R."/>
            <person name="Baker D.J."/>
            <person name="Zenner C."/>
            <person name="Robinson S.D."/>
            <person name="Hall L.J."/>
        </authorList>
    </citation>
    <scope>NUCLEOTIDE SEQUENCE [LARGE SCALE GENOMIC DNA]</scope>
    <source>
        <strain evidence="8 9">LH1063</strain>
    </source>
</reference>
<dbReference type="CDD" id="cd16011">
    <property type="entry name" value="iPGM_like"/>
    <property type="match status" value="1"/>
</dbReference>
<evidence type="ECO:0000259" key="7">
    <source>
        <dbReference type="Pfam" id="PF01676"/>
    </source>
</evidence>
<protein>
    <submittedName>
        <fullName evidence="8">Cofactor-independent phosphoglycerate mutase</fullName>
        <ecNumber evidence="8">5.4.2.12</ecNumber>
    </submittedName>
</protein>
<dbReference type="Pfam" id="PF10143">
    <property type="entry name" value="PhosphMutase"/>
    <property type="match status" value="1"/>
</dbReference>
<dbReference type="SUPFAM" id="SSF53649">
    <property type="entry name" value="Alkaline phosphatase-like"/>
    <property type="match status" value="1"/>
</dbReference>
<dbReference type="InterPro" id="IPR006124">
    <property type="entry name" value="Metalloenzyme"/>
</dbReference>